<organism evidence="2 3">
    <name type="scientific">Helicobacter apodemus</name>
    <dbReference type="NCBI Taxonomy" id="135569"/>
    <lineage>
        <taxon>Bacteria</taxon>
        <taxon>Pseudomonadati</taxon>
        <taxon>Campylobacterota</taxon>
        <taxon>Epsilonproteobacteria</taxon>
        <taxon>Campylobacterales</taxon>
        <taxon>Helicobacteraceae</taxon>
        <taxon>Helicobacter</taxon>
    </lineage>
</organism>
<reference evidence="2 3" key="1">
    <citation type="journal article" date="2014" name="Genome Announc.">
        <title>Draft genome sequences of eight enterohepatic helicobacter species isolated from both laboratory and wild rodents.</title>
        <authorList>
            <person name="Sheh A."/>
            <person name="Shen Z."/>
            <person name="Fox J.G."/>
        </authorList>
    </citation>
    <scope>NUCLEOTIDE SEQUENCE [LARGE SCALE GENOMIC DNA]</scope>
    <source>
        <strain evidence="2 3">MIT-03-7007</strain>
    </source>
</reference>
<dbReference type="PRINTS" id="PR00934">
    <property type="entry name" value="XHISDIPTASE"/>
</dbReference>
<gene>
    <name evidence="2" type="ORF">LS72_000235</name>
</gene>
<dbReference type="InterPro" id="IPR002933">
    <property type="entry name" value="Peptidase_M20"/>
</dbReference>
<evidence type="ECO:0000313" key="3">
    <source>
        <dbReference type="Proteomes" id="UP000029920"/>
    </source>
</evidence>
<sequence>MQTNFEPLEVFLEICKIPHPSKDCKEMKEWIKKEASKFGVKIYEDTIGNILCSKGIPKVCLQGHYDMVYVGECKDFSIQPQFFSIENKEWLKAQCSSLGADNGVALACMLLALKYFDNLECLFTIDEEIGMIGAKNIALKPQSPFMINCDSEDINEVVFSCAGGYDLKATKTFKKIPIPQDFQYYAIHTQNFIGGHSGIEIHKNIPNALLELAKIVEATEGIVLRFFGGEKRNSIPVNATLKIACPPKHTTLIEHLPKESFSISKLKDSPNEGYDCKDLAKSLLKVGNGVLKSLNNAPILSSNIGILEQHQDNFTLFLMGRGNEESLMQENIQKQQTFLEDLGFAAHLLDYYSPWEKEEGELLFKVWNIYQKYNPNSYLKSIHAGLECGILKQKYPHIHFVSIGPTILHPHSLNEKLDIASFQHFWEILQKILKTMA</sequence>
<dbReference type="AlphaFoldDB" id="A0A4V6I6U8"/>
<evidence type="ECO:0000256" key="1">
    <source>
        <dbReference type="ARBA" id="ARBA00022801"/>
    </source>
</evidence>
<dbReference type="Proteomes" id="UP000029920">
    <property type="component" value="Unassembled WGS sequence"/>
</dbReference>
<name>A0A4V6I6U8_9HELI</name>
<dbReference type="SUPFAM" id="SSF53187">
    <property type="entry name" value="Zn-dependent exopeptidases"/>
    <property type="match status" value="1"/>
</dbReference>
<dbReference type="GO" id="GO:0006508">
    <property type="term" value="P:proteolysis"/>
    <property type="evidence" value="ECO:0007669"/>
    <property type="project" value="InterPro"/>
</dbReference>
<dbReference type="PANTHER" id="PTHR43501:SF1">
    <property type="entry name" value="CYTOSOL NON-SPECIFIC DIPEPTIDASE"/>
    <property type="match status" value="1"/>
</dbReference>
<protein>
    <submittedName>
        <fullName evidence="2">M20/M25/M40 family metallo-hydrolase</fullName>
    </submittedName>
</protein>
<dbReference type="GO" id="GO:0005829">
    <property type="term" value="C:cytosol"/>
    <property type="evidence" value="ECO:0007669"/>
    <property type="project" value="TreeGrafter"/>
</dbReference>
<evidence type="ECO:0000313" key="2">
    <source>
        <dbReference type="EMBL" id="TLE17215.1"/>
    </source>
</evidence>
<comment type="caution">
    <text evidence="2">The sequence shown here is derived from an EMBL/GenBank/DDBJ whole genome shotgun (WGS) entry which is preliminary data.</text>
</comment>
<accession>A0A4V6I6U8</accession>
<dbReference type="PANTHER" id="PTHR43501">
    <property type="entry name" value="CYTOSOL NON-SPECIFIC DIPEPTIDASE"/>
    <property type="match status" value="1"/>
</dbReference>
<dbReference type="InterPro" id="IPR001160">
    <property type="entry name" value="Peptidase_M20C"/>
</dbReference>
<dbReference type="Pfam" id="PF01546">
    <property type="entry name" value="Peptidase_M20"/>
    <property type="match status" value="1"/>
</dbReference>
<dbReference type="Gene3D" id="3.40.630.10">
    <property type="entry name" value="Zn peptidases"/>
    <property type="match status" value="2"/>
</dbReference>
<dbReference type="RefSeq" id="WP_138154861.1">
    <property type="nucleotide sequence ID" value="NZ_JRPC02000001.1"/>
</dbReference>
<proteinExistence type="predicted"/>
<dbReference type="EMBL" id="JRPC02000001">
    <property type="protein sequence ID" value="TLE17215.1"/>
    <property type="molecule type" value="Genomic_DNA"/>
</dbReference>
<keyword evidence="3" id="KW-1185">Reference proteome</keyword>
<dbReference type="GO" id="GO:0070573">
    <property type="term" value="F:metallodipeptidase activity"/>
    <property type="evidence" value="ECO:0007669"/>
    <property type="project" value="TreeGrafter"/>
</dbReference>
<keyword evidence="1" id="KW-0378">Hydrolase</keyword>